<name>C7RH76_ANAPD</name>
<dbReference type="Gene3D" id="3.40.50.300">
    <property type="entry name" value="P-loop containing nucleotide triphosphate hydrolases"/>
    <property type="match status" value="1"/>
</dbReference>
<dbReference type="RefSeq" id="WP_015777740.1">
    <property type="nucleotide sequence ID" value="NC_013171.1"/>
</dbReference>
<reference evidence="2 3" key="1">
    <citation type="journal article" date="2009" name="Stand. Genomic Sci.">
        <title>Complete genome sequence of Anaerococcus prevotii type strain (PC1).</title>
        <authorList>
            <person name="Labutti K."/>
            <person name="Pukall R."/>
            <person name="Steenblock K."/>
            <person name="Glavina Del Rio T."/>
            <person name="Tice H."/>
            <person name="Copeland A."/>
            <person name="Cheng J.F."/>
            <person name="Lucas S."/>
            <person name="Chen F."/>
            <person name="Nolan M."/>
            <person name="Bruce D."/>
            <person name="Goodwin L."/>
            <person name="Pitluck S."/>
            <person name="Ivanova N."/>
            <person name="Mavromatis K."/>
            <person name="Ovchinnikova G."/>
            <person name="Pati A."/>
            <person name="Chen A."/>
            <person name="Palaniappan K."/>
            <person name="Land M."/>
            <person name="Hauser L."/>
            <person name="Chang Y.J."/>
            <person name="Jeffries C.D."/>
            <person name="Chain P."/>
            <person name="Saunders E."/>
            <person name="Brettin T."/>
            <person name="Detter J.C."/>
            <person name="Han C."/>
            <person name="Goker M."/>
            <person name="Bristow J."/>
            <person name="Eisen J.A."/>
            <person name="Markowitz V."/>
            <person name="Hugenholtz P."/>
            <person name="Kyrpides N.C."/>
            <person name="Klenk H.P."/>
            <person name="Lapidus A."/>
        </authorList>
    </citation>
    <scope>NUCLEOTIDE SEQUENCE [LARGE SCALE GENOMIC DNA]</scope>
    <source>
        <strain evidence="3">ATCC 9321 / DSM 20548 / JCM 6508 / NCTC 11806 / PC1</strain>
    </source>
</reference>
<dbReference type="PANTHER" id="PTHR30050:SF4">
    <property type="entry name" value="ATP-BINDING PROTEIN RV3427C IN INSERTION SEQUENCE-RELATED"/>
    <property type="match status" value="1"/>
</dbReference>
<feature type="domain" description="AAA+ ATPase" evidence="1">
    <location>
        <begin position="100"/>
        <end position="242"/>
    </location>
</feature>
<accession>C7RH76</accession>
<dbReference type="OrthoDB" id="9985526at2"/>
<sequence>MEKIADGELWKDMISMRKKINKNFVYDEDEARRELAMRESDLQRKINETYVNFCKREGGLKYSGMPTKYRDMDFTDLLTTKENGQMINHLSKYVKNYKNMYKGIGLVGGMGVGKTTLIAITCKEIVKRYKESLYFADETTILNEIKRSINDRSLETPEDVIRNIANNDLVVIDEFGTTTNQWEISQIKKVMDLVINKRNKIFVTSNYSSSELLQRWKDENNNKTPKQVLDRMYEAMDVYKLEGKSFRRQSYKRKDLNYGN</sequence>
<dbReference type="Proteomes" id="UP000002294">
    <property type="component" value="Chromosome"/>
</dbReference>
<dbReference type="InterPro" id="IPR002611">
    <property type="entry name" value="IstB_ATP-bd"/>
</dbReference>
<dbReference type="KEGG" id="apr:Apre_0809"/>
<protein>
    <submittedName>
        <fullName evidence="2">AAA ATPase</fullName>
    </submittedName>
</protein>
<keyword evidence="3" id="KW-1185">Reference proteome</keyword>
<evidence type="ECO:0000313" key="3">
    <source>
        <dbReference type="Proteomes" id="UP000002294"/>
    </source>
</evidence>
<dbReference type="InterPro" id="IPR003593">
    <property type="entry name" value="AAA+_ATPase"/>
</dbReference>
<organism evidence="2 3">
    <name type="scientific">Anaerococcus prevotii (strain ATCC 9321 / DSM 20548 / JCM 6508 / NCTC 11806 / PC1)</name>
    <name type="common">Peptostreptococcus prevotii</name>
    <name type="synonym">Peptococcus prevotii</name>
    <dbReference type="NCBI Taxonomy" id="525919"/>
    <lineage>
        <taxon>Bacteria</taxon>
        <taxon>Bacillati</taxon>
        <taxon>Bacillota</taxon>
        <taxon>Tissierellia</taxon>
        <taxon>Tissierellales</taxon>
        <taxon>Peptoniphilaceae</taxon>
        <taxon>Anaerococcus</taxon>
    </lineage>
</organism>
<evidence type="ECO:0000259" key="1">
    <source>
        <dbReference type="SMART" id="SM00382"/>
    </source>
</evidence>
<dbReference type="PANTHER" id="PTHR30050">
    <property type="entry name" value="CHROMOSOMAL REPLICATION INITIATOR PROTEIN DNAA"/>
    <property type="match status" value="1"/>
</dbReference>
<proteinExistence type="predicted"/>
<dbReference type="SMART" id="SM00382">
    <property type="entry name" value="AAA"/>
    <property type="match status" value="1"/>
</dbReference>
<dbReference type="AlphaFoldDB" id="C7RH76"/>
<dbReference type="HOGENOM" id="CLU_1068094_0_0_9"/>
<dbReference type="InterPro" id="IPR027417">
    <property type="entry name" value="P-loop_NTPase"/>
</dbReference>
<dbReference type="eggNOG" id="COG1484">
    <property type="taxonomic scope" value="Bacteria"/>
</dbReference>
<dbReference type="EMBL" id="CP001708">
    <property type="protein sequence ID" value="ACV28837.1"/>
    <property type="molecule type" value="Genomic_DNA"/>
</dbReference>
<dbReference type="Pfam" id="PF01695">
    <property type="entry name" value="IstB_IS21"/>
    <property type="match status" value="1"/>
</dbReference>
<dbReference type="SUPFAM" id="SSF52540">
    <property type="entry name" value="P-loop containing nucleoside triphosphate hydrolases"/>
    <property type="match status" value="1"/>
</dbReference>
<dbReference type="GO" id="GO:0005524">
    <property type="term" value="F:ATP binding"/>
    <property type="evidence" value="ECO:0007669"/>
    <property type="project" value="InterPro"/>
</dbReference>
<evidence type="ECO:0000313" key="2">
    <source>
        <dbReference type="EMBL" id="ACV28837.1"/>
    </source>
</evidence>
<gene>
    <name evidence="2" type="ordered locus">Apre_0809</name>
</gene>
<dbReference type="GO" id="GO:0006260">
    <property type="term" value="P:DNA replication"/>
    <property type="evidence" value="ECO:0007669"/>
    <property type="project" value="TreeGrafter"/>
</dbReference>
<dbReference type="STRING" id="525919.Apre_0809"/>
<dbReference type="SMR" id="C7RH76"/>